<evidence type="ECO:0000256" key="2">
    <source>
        <dbReference type="ARBA" id="ARBA00023315"/>
    </source>
</evidence>
<dbReference type="Gene3D" id="3.40.630.30">
    <property type="match status" value="1"/>
</dbReference>
<dbReference type="RefSeq" id="WP_092961582.1">
    <property type="nucleotide sequence ID" value="NZ_FOSQ01000008.1"/>
</dbReference>
<dbReference type="PANTHER" id="PTHR43792:SF8">
    <property type="entry name" value="[RIBOSOMAL PROTEIN US5]-ALANINE N-ACETYLTRANSFERASE"/>
    <property type="match status" value="1"/>
</dbReference>
<dbReference type="InterPro" id="IPR000182">
    <property type="entry name" value="GNAT_dom"/>
</dbReference>
<dbReference type="SUPFAM" id="SSF55729">
    <property type="entry name" value="Acyl-CoA N-acyltransferases (Nat)"/>
    <property type="match status" value="1"/>
</dbReference>
<gene>
    <name evidence="5" type="ORF">SAMN02745775_108133</name>
</gene>
<evidence type="ECO:0000313" key="5">
    <source>
        <dbReference type="EMBL" id="SFK83732.1"/>
    </source>
</evidence>
<accession>A0A1I4CR40</accession>
<dbReference type="InterPro" id="IPR016181">
    <property type="entry name" value="Acyl_CoA_acyltransferase"/>
</dbReference>
<evidence type="ECO:0000256" key="3">
    <source>
        <dbReference type="ARBA" id="ARBA00038502"/>
    </source>
</evidence>
<protein>
    <submittedName>
        <fullName evidence="5">Protein N-acetyltransferase, RimJ/RimL family</fullName>
    </submittedName>
</protein>
<dbReference type="EMBL" id="FOSQ01000008">
    <property type="protein sequence ID" value="SFK83732.1"/>
    <property type="molecule type" value="Genomic_DNA"/>
</dbReference>
<dbReference type="Proteomes" id="UP000199473">
    <property type="component" value="Unassembled WGS sequence"/>
</dbReference>
<feature type="domain" description="N-acetyltransferase" evidence="4">
    <location>
        <begin position="15"/>
        <end position="154"/>
    </location>
</feature>
<sequence length="212" mass="22295">MIVSGEPDAPIHTQRLRLRLPQPDDAPALAALMAPAVSARLASWPASLAPEIAAQRLTEARGAAMDGRALPLVIERRADKVLIGWIGATRAEQDPSRAILTYWLGCDHHGQGYMREAAPAALAAIFDRLGVAEIRAAVQCDNVASRAVLQGLGMGRLGLGHIWCSARGREEACEWWGVARPVAAPVAADVPLDVPALIAAAPLPAPLQVAAP</sequence>
<evidence type="ECO:0000256" key="1">
    <source>
        <dbReference type="ARBA" id="ARBA00022679"/>
    </source>
</evidence>
<dbReference type="GO" id="GO:0016747">
    <property type="term" value="F:acyltransferase activity, transferring groups other than amino-acyl groups"/>
    <property type="evidence" value="ECO:0007669"/>
    <property type="project" value="InterPro"/>
</dbReference>
<keyword evidence="6" id="KW-1185">Reference proteome</keyword>
<keyword evidence="1 5" id="KW-0808">Transferase</keyword>
<organism evidence="5 6">
    <name type="scientific">Falsiroseomonas stagni DSM 19981</name>
    <dbReference type="NCBI Taxonomy" id="1123062"/>
    <lineage>
        <taxon>Bacteria</taxon>
        <taxon>Pseudomonadati</taxon>
        <taxon>Pseudomonadota</taxon>
        <taxon>Alphaproteobacteria</taxon>
        <taxon>Acetobacterales</taxon>
        <taxon>Roseomonadaceae</taxon>
        <taxon>Falsiroseomonas</taxon>
    </lineage>
</organism>
<proteinExistence type="inferred from homology"/>
<comment type="similarity">
    <text evidence="3">Belongs to the acetyltransferase family. RimJ subfamily.</text>
</comment>
<keyword evidence="2" id="KW-0012">Acyltransferase</keyword>
<dbReference type="Pfam" id="PF13302">
    <property type="entry name" value="Acetyltransf_3"/>
    <property type="match status" value="1"/>
</dbReference>
<dbReference type="STRING" id="1123062.SAMN02745775_108133"/>
<evidence type="ECO:0000313" key="6">
    <source>
        <dbReference type="Proteomes" id="UP000199473"/>
    </source>
</evidence>
<name>A0A1I4CR40_9PROT</name>
<dbReference type="InterPro" id="IPR051531">
    <property type="entry name" value="N-acetyltransferase"/>
</dbReference>
<dbReference type="PANTHER" id="PTHR43792">
    <property type="entry name" value="GNAT FAMILY, PUTATIVE (AFU_ORTHOLOGUE AFUA_3G00765)-RELATED-RELATED"/>
    <property type="match status" value="1"/>
</dbReference>
<evidence type="ECO:0000259" key="4">
    <source>
        <dbReference type="Pfam" id="PF13302"/>
    </source>
</evidence>
<dbReference type="OrthoDB" id="6293260at2"/>
<reference evidence="5 6" key="1">
    <citation type="submission" date="2016-10" db="EMBL/GenBank/DDBJ databases">
        <authorList>
            <person name="de Groot N.N."/>
        </authorList>
    </citation>
    <scope>NUCLEOTIDE SEQUENCE [LARGE SCALE GENOMIC DNA]</scope>
    <source>
        <strain evidence="5 6">DSM 19981</strain>
    </source>
</reference>
<dbReference type="AlphaFoldDB" id="A0A1I4CR40"/>